<keyword evidence="1" id="KW-1133">Transmembrane helix</keyword>
<protein>
    <submittedName>
        <fullName evidence="2">Uncharacterized protein</fullName>
    </submittedName>
</protein>
<evidence type="ECO:0000313" key="2">
    <source>
        <dbReference type="EMBL" id="SMG50996.1"/>
    </source>
</evidence>
<keyword evidence="1" id="KW-0472">Membrane</keyword>
<reference evidence="2 3" key="1">
    <citation type="submission" date="2017-04" db="EMBL/GenBank/DDBJ databases">
        <authorList>
            <person name="Afonso C.L."/>
            <person name="Miller P.J."/>
            <person name="Scott M.A."/>
            <person name="Spackman E."/>
            <person name="Goraichik I."/>
            <person name="Dimitrov K.M."/>
            <person name="Suarez D.L."/>
            <person name="Swayne D.E."/>
        </authorList>
    </citation>
    <scope>NUCLEOTIDE SEQUENCE [LARGE SCALE GENOMIC DNA]</scope>
    <source>
        <strain evidence="2 3">11</strain>
    </source>
</reference>
<organism evidence="2 3">
    <name type="scientific">Paenibacillus aquistagni</name>
    <dbReference type="NCBI Taxonomy" id="1852522"/>
    <lineage>
        <taxon>Bacteria</taxon>
        <taxon>Bacillati</taxon>
        <taxon>Bacillota</taxon>
        <taxon>Bacilli</taxon>
        <taxon>Bacillales</taxon>
        <taxon>Paenibacillaceae</taxon>
        <taxon>Paenibacillus</taxon>
    </lineage>
</organism>
<proteinExistence type="predicted"/>
<evidence type="ECO:0000256" key="1">
    <source>
        <dbReference type="SAM" id="Phobius"/>
    </source>
</evidence>
<accession>A0A1X7LAW9</accession>
<name>A0A1X7LAW9_9BACL</name>
<gene>
    <name evidence="2" type="ORF">SAMN06295960_3216</name>
</gene>
<feature type="transmembrane region" description="Helical" evidence="1">
    <location>
        <begin position="42"/>
        <end position="67"/>
    </location>
</feature>
<keyword evidence="3" id="KW-1185">Reference proteome</keyword>
<dbReference type="Proteomes" id="UP000193834">
    <property type="component" value="Unassembled WGS sequence"/>
</dbReference>
<evidence type="ECO:0000313" key="3">
    <source>
        <dbReference type="Proteomes" id="UP000193834"/>
    </source>
</evidence>
<dbReference type="AlphaFoldDB" id="A0A1X7LAW9"/>
<dbReference type="EMBL" id="FXAZ01000004">
    <property type="protein sequence ID" value="SMG50996.1"/>
    <property type="molecule type" value="Genomic_DNA"/>
</dbReference>
<sequence>MFQFTNESSPDVMMDCDFNVELTTLVCAKPTEWPTSWVVTHFIFVSLGIGVAKFVSAIRIMTIILVFS</sequence>
<keyword evidence="1" id="KW-0812">Transmembrane</keyword>